<keyword evidence="9" id="KW-0677">Repeat</keyword>
<dbReference type="CDD" id="cd14066">
    <property type="entry name" value="STKc_IRAK"/>
    <property type="match status" value="1"/>
</dbReference>
<dbReference type="InterPro" id="IPR036514">
    <property type="entry name" value="SGNH_hydro_sf"/>
</dbReference>
<dbReference type="GO" id="GO:0004674">
    <property type="term" value="F:protein serine/threonine kinase activity"/>
    <property type="evidence" value="ECO:0007669"/>
    <property type="project" value="UniProtKB-KW"/>
</dbReference>
<keyword evidence="7 19" id="KW-0812">Transmembrane</keyword>
<dbReference type="Gene3D" id="3.40.50.1110">
    <property type="entry name" value="SGNH hydrolase"/>
    <property type="match status" value="1"/>
</dbReference>
<evidence type="ECO:0000313" key="23">
    <source>
        <dbReference type="Proteomes" id="UP001054252"/>
    </source>
</evidence>
<evidence type="ECO:0000256" key="16">
    <source>
        <dbReference type="ARBA" id="ARBA00047899"/>
    </source>
</evidence>
<evidence type="ECO:0000256" key="11">
    <source>
        <dbReference type="ARBA" id="ARBA00022777"/>
    </source>
</evidence>
<name>A0AAV5KRF4_9ROSI</name>
<dbReference type="SUPFAM" id="SSF56112">
    <property type="entry name" value="Protein kinase-like (PK-like)"/>
    <property type="match status" value="1"/>
</dbReference>
<evidence type="ECO:0000256" key="14">
    <source>
        <dbReference type="ARBA" id="ARBA00023136"/>
    </source>
</evidence>
<keyword evidence="5" id="KW-0433">Leucine-rich repeat</keyword>
<comment type="catalytic activity">
    <reaction evidence="16">
        <text>L-threonyl-[protein] + ATP = O-phospho-L-threonyl-[protein] + ADP + H(+)</text>
        <dbReference type="Rhea" id="RHEA:46608"/>
        <dbReference type="Rhea" id="RHEA-COMP:11060"/>
        <dbReference type="Rhea" id="RHEA-COMP:11605"/>
        <dbReference type="ChEBI" id="CHEBI:15378"/>
        <dbReference type="ChEBI" id="CHEBI:30013"/>
        <dbReference type="ChEBI" id="CHEBI:30616"/>
        <dbReference type="ChEBI" id="CHEBI:61977"/>
        <dbReference type="ChEBI" id="CHEBI:456216"/>
        <dbReference type="EC" id="2.7.11.1"/>
    </reaction>
</comment>
<dbReference type="AlphaFoldDB" id="A0AAV5KRF4"/>
<keyword evidence="12 18" id="KW-0067">ATP-binding</keyword>
<keyword evidence="11" id="KW-0418">Kinase</keyword>
<keyword evidence="13 19" id="KW-1133">Transmembrane helix</keyword>
<evidence type="ECO:0000256" key="19">
    <source>
        <dbReference type="SAM" id="Phobius"/>
    </source>
</evidence>
<comment type="caution">
    <text evidence="22">The sequence shown here is derived from an EMBL/GenBank/DDBJ whole genome shotgun (WGS) entry which is preliminary data.</text>
</comment>
<dbReference type="Gene3D" id="3.30.200.20">
    <property type="entry name" value="Phosphorylase Kinase, domain 1"/>
    <property type="match status" value="1"/>
</dbReference>
<feature type="domain" description="Protein kinase" evidence="21">
    <location>
        <begin position="630"/>
        <end position="903"/>
    </location>
</feature>
<dbReference type="PRINTS" id="PR00019">
    <property type="entry name" value="LEURICHRPT"/>
</dbReference>
<evidence type="ECO:0000256" key="20">
    <source>
        <dbReference type="SAM" id="SignalP"/>
    </source>
</evidence>
<dbReference type="PANTHER" id="PTHR45631">
    <property type="entry name" value="OS07G0107800 PROTEIN-RELATED"/>
    <property type="match status" value="1"/>
</dbReference>
<evidence type="ECO:0000256" key="10">
    <source>
        <dbReference type="ARBA" id="ARBA00022741"/>
    </source>
</evidence>
<keyword evidence="15" id="KW-0675">Receptor</keyword>
<feature type="chain" id="PRO_5043641196" description="non-specific serine/threonine protein kinase" evidence="20">
    <location>
        <begin position="30"/>
        <end position="1071"/>
    </location>
</feature>
<evidence type="ECO:0000256" key="5">
    <source>
        <dbReference type="ARBA" id="ARBA00022614"/>
    </source>
</evidence>
<evidence type="ECO:0000256" key="7">
    <source>
        <dbReference type="ARBA" id="ARBA00022692"/>
    </source>
</evidence>
<proteinExistence type="predicted"/>
<evidence type="ECO:0000313" key="22">
    <source>
        <dbReference type="EMBL" id="GKV27234.1"/>
    </source>
</evidence>
<dbReference type="Pfam" id="PF13855">
    <property type="entry name" value="LRR_8"/>
    <property type="match status" value="1"/>
</dbReference>
<dbReference type="InterPro" id="IPR017441">
    <property type="entry name" value="Protein_kinase_ATP_BS"/>
</dbReference>
<keyword evidence="6" id="KW-0808">Transferase</keyword>
<feature type="binding site" evidence="18">
    <location>
        <position position="658"/>
    </location>
    <ligand>
        <name>ATP</name>
        <dbReference type="ChEBI" id="CHEBI:30616"/>
    </ligand>
</feature>
<sequence length="1071" mass="120104">MTAGKTLVFKPRAWAVFILAVLMSRLCAGHDKHIQPRKLVTAIDRPGSISIDCGVNEDYKDEQSGIYYQSDSDFVTTGLNKLVSPQYTAGNPQLGQMLNTLRSFPEGKKNCYHLKPEQGKGHHYLFRVFFYYGNYDGLRQPPTFELYLGVNYWMTVDDLGINKYRYDEVIQFLRTDTIDVCLVNNGSGFPIISGLELRLLNDSIYQIESRALRLGTRYDVMPVYYFTRYEDDIYDRVWNHYNFSKAHLIQTRADIDVQAGNNNYGIPMKILGTASQPLNHWDSLDYSNYYSKSDLYVYFYFDEIVNTTEDQRREISITLNDGKLTPVVLEYLKPVSIGPWNASDGFVSFSINAMAESSLPPLLNAFEVYMDADFQTSPTSPVDEFGLLVSRVTEQPSIIYSSSRAWSESNRVPPNPPKGDLWTSAQVHIDAIMDIKQMYKISTPDWQGDPCIPQAYEWSGLDCSFNNSTMRIISLNLSSENLEGEVSSSFVMLTAMVSLDLSNNKLTGSVPEFFAQLPKLKVLNLSGNKFKGQIPRTLMEKFKNGALQLSLDKNPDLCLTDACENNNKRMVLPIVASTVSVVALLIFLSVVLIICRIKRRRQTGAKLKREQSMKLKNRTFTYSQIANITSNFTTVIGEGGFGKVYLGTLNDGSQVAVKVLSSSSKQGYKEFRAEAHLLTIVHHKNLVSLLGYCDEDDNKALVYEYMANGNLRQHLSDRNTNNLSWIERLQIAVDAAQGLEYLHNGCKPPIVHRDLKTSNILLTENMQAKIADFGLSRAFATESASHISTCFAGTPGYLDPEFHSSGVINKKSDVYGFGIILLELVSGRPVITRGEGYKISIIEWINPLIERVDIRSIIDPRLQGEFNINAAWKAVEIAMSCVQQIGNQRPHISHVLLELKECLDLEMGSRETQRIESQILSNSLEIDAPLARYHTRAMLLVLAFALLSKGYAQDSGAFVPAIINSGDSAVDVANHDYLPKANYPPYGKDFINHKPTGRFCNGKLGTDITAENLGFKTYALAYLSPEASGKNLLIGANFASATPGYDDKATTINHAIPLSQQLEYYKVYQKK</sequence>
<dbReference type="FunFam" id="3.30.200.20:FF:000394">
    <property type="entry name" value="Leucine-rich repeat receptor-like protein kinase"/>
    <property type="match status" value="1"/>
</dbReference>
<organism evidence="22 23">
    <name type="scientific">Rubroshorea leprosula</name>
    <dbReference type="NCBI Taxonomy" id="152421"/>
    <lineage>
        <taxon>Eukaryota</taxon>
        <taxon>Viridiplantae</taxon>
        <taxon>Streptophyta</taxon>
        <taxon>Embryophyta</taxon>
        <taxon>Tracheophyta</taxon>
        <taxon>Spermatophyta</taxon>
        <taxon>Magnoliopsida</taxon>
        <taxon>eudicotyledons</taxon>
        <taxon>Gunneridae</taxon>
        <taxon>Pentapetalae</taxon>
        <taxon>rosids</taxon>
        <taxon>malvids</taxon>
        <taxon>Malvales</taxon>
        <taxon>Dipterocarpaceae</taxon>
        <taxon>Rubroshorea</taxon>
    </lineage>
</organism>
<dbReference type="SMART" id="SM00220">
    <property type="entry name" value="S_TKc"/>
    <property type="match status" value="1"/>
</dbReference>
<keyword evidence="10 18" id="KW-0547">Nucleotide-binding</keyword>
<dbReference type="EMBL" id="BPVZ01000074">
    <property type="protein sequence ID" value="GKV27234.1"/>
    <property type="molecule type" value="Genomic_DNA"/>
</dbReference>
<dbReference type="PROSITE" id="PS50011">
    <property type="entry name" value="PROTEIN_KINASE_DOM"/>
    <property type="match status" value="1"/>
</dbReference>
<dbReference type="PANTHER" id="PTHR45631:SF212">
    <property type="entry name" value="PROTEIN KINASE DOMAIN-CONTAINING PROTEIN"/>
    <property type="match status" value="1"/>
</dbReference>
<dbReference type="Gene3D" id="1.10.510.10">
    <property type="entry name" value="Transferase(Phosphotransferase) domain 1"/>
    <property type="match status" value="1"/>
</dbReference>
<dbReference type="Proteomes" id="UP001054252">
    <property type="component" value="Unassembled WGS sequence"/>
</dbReference>
<dbReference type="PROSITE" id="PS00107">
    <property type="entry name" value="PROTEIN_KINASE_ATP"/>
    <property type="match status" value="1"/>
</dbReference>
<dbReference type="InterPro" id="IPR000719">
    <property type="entry name" value="Prot_kinase_dom"/>
</dbReference>
<dbReference type="SUPFAM" id="SSF52058">
    <property type="entry name" value="L domain-like"/>
    <property type="match status" value="1"/>
</dbReference>
<evidence type="ECO:0000256" key="15">
    <source>
        <dbReference type="ARBA" id="ARBA00023170"/>
    </source>
</evidence>
<dbReference type="FunFam" id="1.10.510.10:FF:000146">
    <property type="entry name" value="LRR receptor-like serine/threonine-protein kinase IOS1"/>
    <property type="match status" value="1"/>
</dbReference>
<dbReference type="Pfam" id="PF12819">
    <property type="entry name" value="Malectin_like"/>
    <property type="match status" value="1"/>
</dbReference>
<keyword evidence="23" id="KW-1185">Reference proteome</keyword>
<accession>A0AAV5KRF4</accession>
<dbReference type="InterPro" id="IPR032675">
    <property type="entry name" value="LRR_dom_sf"/>
</dbReference>
<dbReference type="Gene3D" id="3.80.10.10">
    <property type="entry name" value="Ribonuclease Inhibitor"/>
    <property type="match status" value="1"/>
</dbReference>
<evidence type="ECO:0000256" key="9">
    <source>
        <dbReference type="ARBA" id="ARBA00022737"/>
    </source>
</evidence>
<comment type="catalytic activity">
    <reaction evidence="17">
        <text>L-seryl-[protein] + ATP = O-phospho-L-seryl-[protein] + ADP + H(+)</text>
        <dbReference type="Rhea" id="RHEA:17989"/>
        <dbReference type="Rhea" id="RHEA-COMP:9863"/>
        <dbReference type="Rhea" id="RHEA-COMP:11604"/>
        <dbReference type="ChEBI" id="CHEBI:15378"/>
        <dbReference type="ChEBI" id="CHEBI:29999"/>
        <dbReference type="ChEBI" id="CHEBI:30616"/>
        <dbReference type="ChEBI" id="CHEBI:83421"/>
        <dbReference type="ChEBI" id="CHEBI:456216"/>
        <dbReference type="EC" id="2.7.11.1"/>
    </reaction>
</comment>
<dbReference type="InterPro" id="IPR008271">
    <property type="entry name" value="Ser/Thr_kinase_AS"/>
</dbReference>
<evidence type="ECO:0000256" key="12">
    <source>
        <dbReference type="ARBA" id="ARBA00022840"/>
    </source>
</evidence>
<evidence type="ECO:0000259" key="21">
    <source>
        <dbReference type="PROSITE" id="PS50011"/>
    </source>
</evidence>
<feature type="signal peptide" evidence="20">
    <location>
        <begin position="1"/>
        <end position="29"/>
    </location>
</feature>
<gene>
    <name evidence="22" type="ORF">SLEP1_g36427</name>
</gene>
<dbReference type="Pfam" id="PF07714">
    <property type="entry name" value="PK_Tyr_Ser-Thr"/>
    <property type="match status" value="1"/>
</dbReference>
<evidence type="ECO:0000256" key="3">
    <source>
        <dbReference type="ARBA" id="ARBA00022527"/>
    </source>
</evidence>
<dbReference type="GO" id="GO:0005524">
    <property type="term" value="F:ATP binding"/>
    <property type="evidence" value="ECO:0007669"/>
    <property type="project" value="UniProtKB-UniRule"/>
</dbReference>
<keyword evidence="4" id="KW-0597">Phosphoprotein</keyword>
<protein>
    <recommendedName>
        <fullName evidence="2">non-specific serine/threonine protein kinase</fullName>
        <ecNumber evidence="2">2.7.11.1</ecNumber>
    </recommendedName>
</protein>
<evidence type="ECO:0000256" key="17">
    <source>
        <dbReference type="ARBA" id="ARBA00048679"/>
    </source>
</evidence>
<reference evidence="22 23" key="1">
    <citation type="journal article" date="2021" name="Commun. Biol.">
        <title>The genome of Shorea leprosula (Dipterocarpaceae) highlights the ecological relevance of drought in aseasonal tropical rainforests.</title>
        <authorList>
            <person name="Ng K.K.S."/>
            <person name="Kobayashi M.J."/>
            <person name="Fawcett J.A."/>
            <person name="Hatakeyama M."/>
            <person name="Paape T."/>
            <person name="Ng C.H."/>
            <person name="Ang C.C."/>
            <person name="Tnah L.H."/>
            <person name="Lee C.T."/>
            <person name="Nishiyama T."/>
            <person name="Sese J."/>
            <person name="O'Brien M.J."/>
            <person name="Copetti D."/>
            <person name="Mohd Noor M.I."/>
            <person name="Ong R.C."/>
            <person name="Putra M."/>
            <person name="Sireger I.Z."/>
            <person name="Indrioko S."/>
            <person name="Kosugi Y."/>
            <person name="Izuno A."/>
            <person name="Isagi Y."/>
            <person name="Lee S.L."/>
            <person name="Shimizu K.K."/>
        </authorList>
    </citation>
    <scope>NUCLEOTIDE SEQUENCE [LARGE SCALE GENOMIC DNA]</scope>
    <source>
        <strain evidence="22">214</strain>
    </source>
</reference>
<evidence type="ECO:0000256" key="1">
    <source>
        <dbReference type="ARBA" id="ARBA00004167"/>
    </source>
</evidence>
<dbReference type="GO" id="GO:0016020">
    <property type="term" value="C:membrane"/>
    <property type="evidence" value="ECO:0007669"/>
    <property type="project" value="UniProtKB-SubCell"/>
</dbReference>
<dbReference type="EC" id="2.7.11.1" evidence="2"/>
<keyword evidence="8 20" id="KW-0732">Signal</keyword>
<evidence type="ECO:0000256" key="8">
    <source>
        <dbReference type="ARBA" id="ARBA00022729"/>
    </source>
</evidence>
<dbReference type="InterPro" id="IPR001245">
    <property type="entry name" value="Ser-Thr/Tyr_kinase_cat_dom"/>
</dbReference>
<evidence type="ECO:0000256" key="2">
    <source>
        <dbReference type="ARBA" id="ARBA00012513"/>
    </source>
</evidence>
<feature type="transmembrane region" description="Helical" evidence="19">
    <location>
        <begin position="570"/>
        <end position="594"/>
    </location>
</feature>
<evidence type="ECO:0000256" key="4">
    <source>
        <dbReference type="ARBA" id="ARBA00022553"/>
    </source>
</evidence>
<comment type="subcellular location">
    <subcellularLocation>
        <location evidence="1">Membrane</location>
        <topology evidence="1">Single-pass membrane protein</topology>
    </subcellularLocation>
</comment>
<evidence type="ECO:0000256" key="18">
    <source>
        <dbReference type="PROSITE-ProRule" id="PRU10141"/>
    </source>
</evidence>
<dbReference type="PROSITE" id="PS00108">
    <property type="entry name" value="PROTEIN_KINASE_ST"/>
    <property type="match status" value="1"/>
</dbReference>
<dbReference type="InterPro" id="IPR024788">
    <property type="entry name" value="Malectin-like_Carb-bd_dom"/>
</dbReference>
<keyword evidence="3" id="KW-0723">Serine/threonine-protein kinase</keyword>
<dbReference type="FunFam" id="3.80.10.10:FF:000129">
    <property type="entry name" value="Leucine-rich repeat receptor-like kinase"/>
    <property type="match status" value="1"/>
</dbReference>
<dbReference type="InterPro" id="IPR001611">
    <property type="entry name" value="Leu-rich_rpt"/>
</dbReference>
<keyword evidence="14 19" id="KW-0472">Membrane</keyword>
<dbReference type="InterPro" id="IPR011009">
    <property type="entry name" value="Kinase-like_dom_sf"/>
</dbReference>
<evidence type="ECO:0000256" key="6">
    <source>
        <dbReference type="ARBA" id="ARBA00022679"/>
    </source>
</evidence>
<evidence type="ECO:0000256" key="13">
    <source>
        <dbReference type="ARBA" id="ARBA00022989"/>
    </source>
</evidence>